<reference evidence="1" key="2">
    <citation type="journal article" date="2023" name="Food Microbiol.">
        <title>Evaluation of the fermentation potential of lactic acid bacteria isolated from herbs, fruits and vegetables as starter cultures in nut-based milk alternatives.</title>
        <authorList>
            <person name="Huang W."/>
            <person name="Dong A."/>
            <person name="Pham H.T."/>
            <person name="Zhou C."/>
            <person name="Huo Z."/>
            <person name="Watjen A.P."/>
            <person name="Prakash S."/>
            <person name="Bang-Berthelsen C.H."/>
            <person name="Turner M.S."/>
        </authorList>
    </citation>
    <scope>NUCLEOTIDE SEQUENCE</scope>
    <source>
        <strain evidence="1">54</strain>
    </source>
</reference>
<name>A0AAP3Z341_9LACT</name>
<evidence type="ECO:0000313" key="2">
    <source>
        <dbReference type="Proteomes" id="UP001152598"/>
    </source>
</evidence>
<sequence>MGFDLFAYSDINDHYSDGEECNYSAHLHAFYSDPNLHTYIELLDLEEGYTSLPKLKRALNEITEDMFKIMRVNIIVKRDSDRENFEWTEKSYHFNKFKNFLETLIKNTESKQTKISVEFD</sequence>
<protein>
    <submittedName>
        <fullName evidence="1">Uncharacterized protein</fullName>
    </submittedName>
</protein>
<dbReference type="Proteomes" id="UP001152598">
    <property type="component" value="Unassembled WGS sequence"/>
</dbReference>
<reference evidence="1" key="1">
    <citation type="submission" date="2022-10" db="EMBL/GenBank/DDBJ databases">
        <authorList>
            <person name="Turner M.S."/>
            <person name="Huang W."/>
        </authorList>
    </citation>
    <scope>NUCLEOTIDE SEQUENCE</scope>
    <source>
        <strain evidence="1">54</strain>
    </source>
</reference>
<proteinExistence type="predicted"/>
<comment type="caution">
    <text evidence="1">The sequence shown here is derived from an EMBL/GenBank/DDBJ whole genome shotgun (WGS) entry which is preliminary data.</text>
</comment>
<dbReference type="AlphaFoldDB" id="A0AAP3Z341"/>
<evidence type="ECO:0000313" key="1">
    <source>
        <dbReference type="EMBL" id="MDG4977459.1"/>
    </source>
</evidence>
<accession>A0AAP3Z341</accession>
<dbReference type="EMBL" id="JAOWLV010000010">
    <property type="protein sequence ID" value="MDG4977459.1"/>
    <property type="molecule type" value="Genomic_DNA"/>
</dbReference>
<organism evidence="1 2">
    <name type="scientific">Lactococcus lactis</name>
    <dbReference type="NCBI Taxonomy" id="1358"/>
    <lineage>
        <taxon>Bacteria</taxon>
        <taxon>Bacillati</taxon>
        <taxon>Bacillota</taxon>
        <taxon>Bacilli</taxon>
        <taxon>Lactobacillales</taxon>
        <taxon>Streptococcaceae</taxon>
        <taxon>Lactococcus</taxon>
    </lineage>
</organism>
<dbReference type="RefSeq" id="WP_278228528.1">
    <property type="nucleotide sequence ID" value="NZ_JAOWLV010000010.1"/>
</dbReference>
<gene>
    <name evidence="1" type="ORF">OGZ50_12025</name>
</gene>